<keyword evidence="1" id="KW-0472">Membrane</keyword>
<evidence type="ECO:0000256" key="1">
    <source>
        <dbReference type="SAM" id="Phobius"/>
    </source>
</evidence>
<organism evidence="2 3">
    <name type="scientific">Pectobacterium peruviense</name>
    <dbReference type="NCBI Taxonomy" id="2066479"/>
    <lineage>
        <taxon>Bacteria</taxon>
        <taxon>Pseudomonadati</taxon>
        <taxon>Pseudomonadota</taxon>
        <taxon>Gammaproteobacteria</taxon>
        <taxon>Enterobacterales</taxon>
        <taxon>Pectobacteriaceae</taxon>
        <taxon>Pectobacterium</taxon>
    </lineage>
</organism>
<sequence length="196" mass="22629">MIDKIKDNAFRIIYALLCLLICVGSWHYQDDILSSSVGMLVFSYYASVATVIALIIAVLEIFYAIKITKSIQQKTQERIDTFKNQTVSHLSHVCSSYYESAIDDLVNHQYSQLSLNFRVALKLHRNIANNFISKEDRDLFEDKKNILDELEKNIHDARCMPLKEKISTRTSKKIRESLMDIKSMIDSKHTFTNVEG</sequence>
<comment type="caution">
    <text evidence="2">The sequence shown here is derived from an EMBL/GenBank/DDBJ whole genome shotgun (WGS) entry which is preliminary data.</text>
</comment>
<keyword evidence="3" id="KW-1185">Reference proteome</keyword>
<evidence type="ECO:0000313" key="3">
    <source>
        <dbReference type="Proteomes" id="UP000234468"/>
    </source>
</evidence>
<keyword evidence="1" id="KW-0812">Transmembrane</keyword>
<dbReference type="EMBL" id="LXFV01000042">
    <property type="protein sequence ID" value="PKX84318.1"/>
    <property type="molecule type" value="Genomic_DNA"/>
</dbReference>
<dbReference type="RefSeq" id="WP_048263477.1">
    <property type="nucleotide sequence ID" value="NZ_AODU01000027.1"/>
</dbReference>
<dbReference type="Proteomes" id="UP000234468">
    <property type="component" value="Unassembled WGS sequence"/>
</dbReference>
<accession>A0ABX4S3B6</accession>
<proteinExistence type="predicted"/>
<feature type="transmembrane region" description="Helical" evidence="1">
    <location>
        <begin position="12"/>
        <end position="29"/>
    </location>
</feature>
<evidence type="ECO:0000313" key="2">
    <source>
        <dbReference type="EMBL" id="PKX84318.1"/>
    </source>
</evidence>
<protein>
    <submittedName>
        <fullName evidence="2">Uncharacterized protein</fullName>
    </submittedName>
</protein>
<keyword evidence="1" id="KW-1133">Transmembrane helix</keyword>
<gene>
    <name evidence="2" type="ORF">A0G03_21025</name>
</gene>
<reference evidence="2 3" key="1">
    <citation type="submission" date="2016-04" db="EMBL/GenBank/DDBJ databases">
        <title>New species of Pectobacterium.</title>
        <authorList>
            <person name="Waleron M."/>
            <person name="Misztak A.E."/>
            <person name="Waleron K."/>
        </authorList>
    </citation>
    <scope>NUCLEOTIDE SEQUENCE [LARGE SCALE GENOMIC DNA]</scope>
    <source>
        <strain evidence="2 3">IFB5232</strain>
    </source>
</reference>
<feature type="transmembrane region" description="Helical" evidence="1">
    <location>
        <begin position="41"/>
        <end position="65"/>
    </location>
</feature>
<name>A0ABX4S3B6_9GAMM</name>